<proteinExistence type="predicted"/>
<keyword evidence="4" id="KW-0326">Glycosidase</keyword>
<feature type="region of interest" description="Disordered" evidence="5">
    <location>
        <begin position="677"/>
        <end position="697"/>
    </location>
</feature>
<reference evidence="6" key="1">
    <citation type="submission" date="2021-11" db="EMBL/GenBank/DDBJ databases">
        <authorList>
            <person name="Herlambang A."/>
            <person name="Guo Y."/>
            <person name="Takashima Y."/>
            <person name="Nishizawa T."/>
        </authorList>
    </citation>
    <scope>NUCLEOTIDE SEQUENCE</scope>
    <source>
        <strain evidence="6">E1425</strain>
    </source>
</reference>
<dbReference type="InterPro" id="IPR002252">
    <property type="entry name" value="Glyco_hydro_36"/>
</dbReference>
<dbReference type="AlphaFoldDB" id="A0A9P3HAK3"/>
<evidence type="ECO:0000313" key="6">
    <source>
        <dbReference type="EMBL" id="GJJ73191.1"/>
    </source>
</evidence>
<evidence type="ECO:0000313" key="7">
    <source>
        <dbReference type="Proteomes" id="UP000827284"/>
    </source>
</evidence>
<evidence type="ECO:0000256" key="5">
    <source>
        <dbReference type="SAM" id="MobiDB-lite"/>
    </source>
</evidence>
<dbReference type="InterPro" id="IPR013785">
    <property type="entry name" value="Aldolase_TIM"/>
</dbReference>
<dbReference type="EC" id="3.2.1.22" evidence="2"/>
<dbReference type="EMBL" id="BQFW01000007">
    <property type="protein sequence ID" value="GJJ73191.1"/>
    <property type="molecule type" value="Genomic_DNA"/>
</dbReference>
<dbReference type="InterPro" id="IPR017853">
    <property type="entry name" value="GH"/>
</dbReference>
<accession>A0A9P3HAK3</accession>
<reference evidence="6" key="2">
    <citation type="journal article" date="2022" name="Microbiol. Resour. Announc.">
        <title>Whole-Genome Sequence of Entomortierella parvispora E1425, a Mucoromycotan Fungus Associated with Burkholderiaceae-Related Endosymbiotic Bacteria.</title>
        <authorList>
            <person name="Herlambang A."/>
            <person name="Guo Y."/>
            <person name="Takashima Y."/>
            <person name="Narisawa K."/>
            <person name="Ohta H."/>
            <person name="Nishizawa T."/>
        </authorList>
    </citation>
    <scope>NUCLEOTIDE SEQUENCE</scope>
    <source>
        <strain evidence="6">E1425</strain>
    </source>
</reference>
<dbReference type="PANTHER" id="PTHR43053:SF3">
    <property type="entry name" value="ALPHA-GALACTOSIDASE C-RELATED"/>
    <property type="match status" value="1"/>
</dbReference>
<comment type="caution">
    <text evidence="6">The sequence shown here is derived from an EMBL/GenBank/DDBJ whole genome shotgun (WGS) entry which is preliminary data.</text>
</comment>
<sequence length="993" mass="111720">MHHSQKPAASASRLSSCEIFQALRDHPLDVQISYKIQSQEEIDKGFYPAIAPEDDPSVTHARILNVLPTESRVVDHILFPSSAIPGSVPSPPRQLMLSSRMEKLSDQSCVRILELTLASFPHSSNGEAESMTSLIEMQFLKASLPLSFKSKALFANGYQSWSTSYLGSDKTSTFEPPNWLYGELTQLHMASDKHIYDYPGVPGKVHSNLVTILRDQIMDVKELDSQQREETDSCRPEELVLCGSLSEDEGYTYFLMDTNQGIMTLLQDCLGKQLGGERDRLTFKTFIAWSDQDTVIWDEYASQWKAQFRDRRAIQDSLNNQISGWTSWYLHYEDISEKILLENLHQFTASASLTSGDERKKWPAKVFQIDDGYTVVGDWLECKRDRFPNGMKAMATAIRERGLTPGLWLAPFLASRRSKIVKEHPEWFLKKAGLEGQQSQSGSKGSIKSVSGRLRLDCFATTEWSDSTDLMFAHPAFHAGTYAIDLELPAVRNHLQEVFRTVVHDWGFKLLKLDFLFAAALVPRNGKTRGQLMFESMQMIRSWVGPETLLLGCGVPLGSSFMVTDFCRIGCDVGAEWDSLQWCFHDREYISCFNSLTSTLARWAMSGRFFGNDPDVYFIRDWSMSLSTRERRTLMILNHLLGHLVFSSDPFDVERFSGEQKKMLDDLFPWYSTPGLEKRSGRNEERQENFGPLPPPHEIVRVLQPSATIKDLYLIQIQVPASSLSLAENEIDRSERDRTLIVATNLTSKKQTVHLSLLDRILAKQEDDVLEASRSSSSLAKPRSRQASVYFQAETGQFGSSAAAYSIRPHDTVVFLRVVDTYGRLCGLTPTHQPLPLYKQHHYHQDLLRHLHLPTTASSPEGTNAGPQAGGDVVMIATHGGHALPLTEIDTFSKPDISNKDPHQLTIRFRPSRFTTKQVQIWFALRTPSATEASSSPVTSNSTGNLIRNRKSIANGKSEDQSTLWTVNGSPLQIHSHINIGPGITLASTTLFI</sequence>
<dbReference type="SUPFAM" id="SSF51445">
    <property type="entry name" value="(Trans)glycosidases"/>
    <property type="match status" value="1"/>
</dbReference>
<dbReference type="GO" id="GO:0016052">
    <property type="term" value="P:carbohydrate catabolic process"/>
    <property type="evidence" value="ECO:0007669"/>
    <property type="project" value="InterPro"/>
</dbReference>
<evidence type="ECO:0000256" key="2">
    <source>
        <dbReference type="ARBA" id="ARBA00012755"/>
    </source>
</evidence>
<dbReference type="OrthoDB" id="5795902at2759"/>
<evidence type="ECO:0000256" key="3">
    <source>
        <dbReference type="ARBA" id="ARBA00022801"/>
    </source>
</evidence>
<feature type="compositionally biased region" description="Basic and acidic residues" evidence="5">
    <location>
        <begin position="677"/>
        <end position="688"/>
    </location>
</feature>
<evidence type="ECO:0000256" key="4">
    <source>
        <dbReference type="ARBA" id="ARBA00023295"/>
    </source>
</evidence>
<comment type="catalytic activity">
    <reaction evidence="1">
        <text>Hydrolysis of terminal, non-reducing alpha-D-galactose residues in alpha-D-galactosides, including galactose oligosaccharides, galactomannans and galactolipids.</text>
        <dbReference type="EC" id="3.2.1.22"/>
    </reaction>
</comment>
<dbReference type="InterPro" id="IPR050985">
    <property type="entry name" value="Alpha-glycosidase_related"/>
</dbReference>
<organism evidence="6 7">
    <name type="scientific">Entomortierella parvispora</name>
    <dbReference type="NCBI Taxonomy" id="205924"/>
    <lineage>
        <taxon>Eukaryota</taxon>
        <taxon>Fungi</taxon>
        <taxon>Fungi incertae sedis</taxon>
        <taxon>Mucoromycota</taxon>
        <taxon>Mortierellomycotina</taxon>
        <taxon>Mortierellomycetes</taxon>
        <taxon>Mortierellales</taxon>
        <taxon>Mortierellaceae</taxon>
        <taxon>Entomortierella</taxon>
    </lineage>
</organism>
<gene>
    <name evidence="6" type="ORF">EMPS_05549</name>
</gene>
<dbReference type="Proteomes" id="UP000827284">
    <property type="component" value="Unassembled WGS sequence"/>
</dbReference>
<dbReference type="GO" id="GO:0004557">
    <property type="term" value="F:alpha-galactosidase activity"/>
    <property type="evidence" value="ECO:0007669"/>
    <property type="project" value="UniProtKB-EC"/>
</dbReference>
<dbReference type="Pfam" id="PF02065">
    <property type="entry name" value="Melibiase"/>
    <property type="match status" value="1"/>
</dbReference>
<dbReference type="Gene3D" id="3.20.20.70">
    <property type="entry name" value="Aldolase class I"/>
    <property type="match status" value="1"/>
</dbReference>
<name>A0A9P3HAK3_9FUNG</name>
<dbReference type="CDD" id="cd14791">
    <property type="entry name" value="GH36"/>
    <property type="match status" value="1"/>
</dbReference>
<keyword evidence="7" id="KW-1185">Reference proteome</keyword>
<evidence type="ECO:0000256" key="1">
    <source>
        <dbReference type="ARBA" id="ARBA00001255"/>
    </source>
</evidence>
<dbReference type="PANTHER" id="PTHR43053">
    <property type="entry name" value="GLYCOSIDASE FAMILY 31"/>
    <property type="match status" value="1"/>
</dbReference>
<keyword evidence="3" id="KW-0378">Hydrolase</keyword>
<protein>
    <recommendedName>
        <fullName evidence="2">alpha-galactosidase</fullName>
        <ecNumber evidence="2">3.2.1.22</ecNumber>
    </recommendedName>
</protein>